<keyword evidence="1" id="KW-0245">EGF-like domain</keyword>
<evidence type="ECO:0000256" key="9">
    <source>
        <dbReference type="PROSITE-ProRule" id="PRU00059"/>
    </source>
</evidence>
<dbReference type="GO" id="GO:0008270">
    <property type="term" value="F:zinc ion binding"/>
    <property type="evidence" value="ECO:0007669"/>
    <property type="project" value="UniProtKB-UniRule"/>
</dbReference>
<keyword evidence="6 10" id="KW-0482">Metalloprotease</keyword>
<comment type="cofactor">
    <cofactor evidence="10 11">
        <name>Zn(2+)</name>
        <dbReference type="ChEBI" id="CHEBI:29105"/>
    </cofactor>
    <text evidence="10 11">Binds 1 zinc ion per subunit.</text>
</comment>
<evidence type="ECO:0000313" key="15">
    <source>
        <dbReference type="EMBL" id="GMS86070.1"/>
    </source>
</evidence>
<feature type="binding site" evidence="10">
    <location>
        <position position="171"/>
    </location>
    <ligand>
        <name>Zn(2+)</name>
        <dbReference type="ChEBI" id="CHEBI:29105"/>
        <note>catalytic</note>
    </ligand>
</feature>
<name>A0AAV5T154_9BILA</name>
<dbReference type="Pfam" id="PF01400">
    <property type="entry name" value="Astacin"/>
    <property type="match status" value="1"/>
</dbReference>
<keyword evidence="4 10" id="KW-0378">Hydrolase</keyword>
<feature type="binding site" evidence="10">
    <location>
        <position position="167"/>
    </location>
    <ligand>
        <name>Zn(2+)</name>
        <dbReference type="ChEBI" id="CHEBI:29105"/>
        <note>catalytic</note>
    </ligand>
</feature>
<feature type="domain" description="CUB" evidence="13">
    <location>
        <begin position="305"/>
        <end position="422"/>
    </location>
</feature>
<feature type="region of interest" description="Disordered" evidence="12">
    <location>
        <begin position="736"/>
        <end position="756"/>
    </location>
</feature>
<dbReference type="GO" id="GO:0006508">
    <property type="term" value="P:proteolysis"/>
    <property type="evidence" value="ECO:0007669"/>
    <property type="project" value="UniProtKB-KW"/>
</dbReference>
<dbReference type="InterPro" id="IPR000859">
    <property type="entry name" value="CUB_dom"/>
</dbReference>
<dbReference type="PROSITE" id="PS01180">
    <property type="entry name" value="CUB"/>
    <property type="match status" value="1"/>
</dbReference>
<feature type="non-terminal residue" evidence="15">
    <location>
        <position position="1"/>
    </location>
</feature>
<evidence type="ECO:0000256" key="3">
    <source>
        <dbReference type="ARBA" id="ARBA00022723"/>
    </source>
</evidence>
<dbReference type="InterPro" id="IPR024079">
    <property type="entry name" value="MetalloPept_cat_dom_sf"/>
</dbReference>
<dbReference type="SUPFAM" id="SSF55486">
    <property type="entry name" value="Metalloproteases ('zincins'), catalytic domain"/>
    <property type="match status" value="1"/>
</dbReference>
<dbReference type="PROSITE" id="PS51864">
    <property type="entry name" value="ASTACIN"/>
    <property type="match status" value="1"/>
</dbReference>
<dbReference type="InterPro" id="IPR006026">
    <property type="entry name" value="Peptidase_Metallo"/>
</dbReference>
<keyword evidence="2 10" id="KW-0645">Protease</keyword>
<proteinExistence type="predicted"/>
<feature type="active site" evidence="10">
    <location>
        <position position="168"/>
    </location>
</feature>
<evidence type="ECO:0000259" key="14">
    <source>
        <dbReference type="PROSITE" id="PS51864"/>
    </source>
</evidence>
<evidence type="ECO:0000256" key="4">
    <source>
        <dbReference type="ARBA" id="ARBA00022801"/>
    </source>
</evidence>
<organism evidence="15 16">
    <name type="scientific">Pristionchus entomophagus</name>
    <dbReference type="NCBI Taxonomy" id="358040"/>
    <lineage>
        <taxon>Eukaryota</taxon>
        <taxon>Metazoa</taxon>
        <taxon>Ecdysozoa</taxon>
        <taxon>Nematoda</taxon>
        <taxon>Chromadorea</taxon>
        <taxon>Rhabditida</taxon>
        <taxon>Rhabditina</taxon>
        <taxon>Diplogasteromorpha</taxon>
        <taxon>Diplogasteroidea</taxon>
        <taxon>Neodiplogasteridae</taxon>
        <taxon>Pristionchus</taxon>
    </lineage>
</organism>
<feature type="binding site" evidence="10">
    <location>
        <position position="177"/>
    </location>
    <ligand>
        <name>Zn(2+)</name>
        <dbReference type="ChEBI" id="CHEBI:29105"/>
        <note>catalytic</note>
    </ligand>
</feature>
<dbReference type="PANTHER" id="PTHR10127:SF877">
    <property type="entry name" value="ZINC METALLOPROTEINASE NAS-34"/>
    <property type="match status" value="1"/>
</dbReference>
<dbReference type="Proteomes" id="UP001432027">
    <property type="component" value="Unassembled WGS sequence"/>
</dbReference>
<keyword evidence="16" id="KW-1185">Reference proteome</keyword>
<feature type="region of interest" description="Disordered" evidence="12">
    <location>
        <begin position="426"/>
        <end position="473"/>
    </location>
</feature>
<dbReference type="SUPFAM" id="SSF49854">
    <property type="entry name" value="Spermadhesin, CUB domain"/>
    <property type="match status" value="1"/>
</dbReference>
<dbReference type="PANTHER" id="PTHR10127">
    <property type="entry name" value="DISCOIDIN, CUB, EGF, LAMININ , AND ZINC METALLOPROTEASE DOMAIN CONTAINING"/>
    <property type="match status" value="1"/>
</dbReference>
<evidence type="ECO:0000256" key="6">
    <source>
        <dbReference type="ARBA" id="ARBA00023049"/>
    </source>
</evidence>
<dbReference type="Pfam" id="PF00431">
    <property type="entry name" value="CUB"/>
    <property type="match status" value="1"/>
</dbReference>
<evidence type="ECO:0000259" key="13">
    <source>
        <dbReference type="PROSITE" id="PS01180"/>
    </source>
</evidence>
<dbReference type="InterPro" id="IPR000884">
    <property type="entry name" value="TSP1_rpt"/>
</dbReference>
<feature type="disulfide bond" evidence="10">
    <location>
        <begin position="114"/>
        <end position="269"/>
    </location>
</feature>
<keyword evidence="8" id="KW-0325">Glycoprotein</keyword>
<dbReference type="FunFam" id="3.40.390.10:FF:000028">
    <property type="entry name" value="Zinc metalloproteinase"/>
    <property type="match status" value="1"/>
</dbReference>
<keyword evidence="5 10" id="KW-0862">Zinc</keyword>
<evidence type="ECO:0000256" key="7">
    <source>
        <dbReference type="ARBA" id="ARBA00023157"/>
    </source>
</evidence>
<dbReference type="SMART" id="SM00235">
    <property type="entry name" value="ZnMc"/>
    <property type="match status" value="1"/>
</dbReference>
<dbReference type="InterPro" id="IPR035914">
    <property type="entry name" value="Sperma_CUB_dom_sf"/>
</dbReference>
<comment type="caution">
    <text evidence="9">Lacks conserved residue(s) required for the propagation of feature annotation.</text>
</comment>
<evidence type="ECO:0000256" key="12">
    <source>
        <dbReference type="SAM" id="MobiDB-lite"/>
    </source>
</evidence>
<keyword evidence="3 10" id="KW-0479">Metal-binding</keyword>
<comment type="caution">
    <text evidence="15">The sequence shown here is derived from an EMBL/GenBank/DDBJ whole genome shotgun (WGS) entry which is preliminary data.</text>
</comment>
<dbReference type="CDD" id="cd04280">
    <property type="entry name" value="ZnMc_astacin_like"/>
    <property type="match status" value="1"/>
</dbReference>
<evidence type="ECO:0000256" key="11">
    <source>
        <dbReference type="RuleBase" id="RU361183"/>
    </source>
</evidence>
<evidence type="ECO:0000256" key="1">
    <source>
        <dbReference type="ARBA" id="ARBA00022536"/>
    </source>
</evidence>
<feature type="region of interest" description="Disordered" evidence="12">
    <location>
        <begin position="559"/>
        <end position="580"/>
    </location>
</feature>
<keyword evidence="7 10" id="KW-1015">Disulfide bond</keyword>
<dbReference type="CDD" id="cd00041">
    <property type="entry name" value="CUB"/>
    <property type="match status" value="1"/>
</dbReference>
<dbReference type="AlphaFoldDB" id="A0AAV5T154"/>
<sequence length="791" mass="85086">QNQINGQPDVASDSSGQSYLDAVGSEVSMKPELLPYLFEGDIILTEAQMNKTITEKRIQALFAKIGRTPPTKRSLTSDTRVRWSFPVAYWIDTSTGVSSTAVQAGVAKWTELTCATFRQYNSQPSGLPSLRFIRGDGCYSYIGRTSSYGTQEVSIGTGCTSLGTVTHEIGHALGFYHEQSRPERDDFVTIQTQNIPGTYQSQFTKQSSSSAINYGVEYDYGSVMHYDGYGFSSNGQRTITTKDSNYQSTIGQRDEPSFADVKQINTAYCSGSCARSTLACLSGGYPDPKNCAVCRCPPGLGGTLCDQVQTSLSSTCGDTDLTATQNLQQVTVAGDTDCYYRITAPAGRRVFVSFSTISFPSYTPCAVSYTEVKYRANPVVTGARVCGSNRPSSATSEGTTMLVLYKGASTSRLTFSYRFDPATPIDTTTTSTTTTTAAPTPGTSTTTRRSTTTTTTQAPTTSTTTLAPTTTWPSWFTTTTPSTACQWSQCTADCGGCGTQTRRCGGVTETQYCATNPCPGNACCRPFTFIFNGVCSRGAIPGSGGRGGWNSELPEDPLTNDIHKDEPTTTPYVTTEQDKHTIHIQPPDLPVRKELPDSELFRPEEKVISIDANRIGLRASRVQTAEHVQTAEEVNEIDGSGDAPKTGEEGLEIALNQDLEGSGVEGSGADGDIPAPVTPAICQEVPYPRVVPESGVLGATVFPVPVVDRTYQEIDRSLVKAVASADEEDKIVEAYKKKEEKKDGSSSSEEDLAAGKPRRVRRYVFPAAIPRIRLAAADRDRSVVAASSRHA</sequence>
<gene>
    <name evidence="15" type="ORF">PENTCL1PPCAC_8245</name>
</gene>
<dbReference type="GO" id="GO:0018996">
    <property type="term" value="P:molting cycle, collagen and cuticulin-based cuticle"/>
    <property type="evidence" value="ECO:0007669"/>
    <property type="project" value="UniProtKB-ARBA"/>
</dbReference>
<evidence type="ECO:0000313" key="16">
    <source>
        <dbReference type="Proteomes" id="UP001432027"/>
    </source>
</evidence>
<evidence type="ECO:0000256" key="5">
    <source>
        <dbReference type="ARBA" id="ARBA00022833"/>
    </source>
</evidence>
<dbReference type="EMBL" id="BTSX01000002">
    <property type="protein sequence ID" value="GMS86070.1"/>
    <property type="molecule type" value="Genomic_DNA"/>
</dbReference>
<dbReference type="Gene3D" id="2.60.120.290">
    <property type="entry name" value="Spermadhesin, CUB domain"/>
    <property type="match status" value="1"/>
</dbReference>
<dbReference type="SMART" id="SM00042">
    <property type="entry name" value="CUB"/>
    <property type="match status" value="1"/>
</dbReference>
<evidence type="ECO:0000256" key="8">
    <source>
        <dbReference type="ARBA" id="ARBA00023180"/>
    </source>
</evidence>
<reference evidence="15" key="1">
    <citation type="submission" date="2023-10" db="EMBL/GenBank/DDBJ databases">
        <title>Genome assembly of Pristionchus species.</title>
        <authorList>
            <person name="Yoshida K."/>
            <person name="Sommer R.J."/>
        </authorList>
    </citation>
    <scope>NUCLEOTIDE SEQUENCE</scope>
    <source>
        <strain evidence="15">RS0144</strain>
    </source>
</reference>
<dbReference type="Gene3D" id="3.40.390.10">
    <property type="entry name" value="Collagenase (Catalytic Domain)"/>
    <property type="match status" value="1"/>
</dbReference>
<evidence type="ECO:0000256" key="2">
    <source>
        <dbReference type="ARBA" id="ARBA00022670"/>
    </source>
</evidence>
<accession>A0AAV5T154</accession>
<dbReference type="PROSITE" id="PS50092">
    <property type="entry name" value="TSP1"/>
    <property type="match status" value="1"/>
</dbReference>
<dbReference type="InterPro" id="IPR034035">
    <property type="entry name" value="Astacin-like_dom"/>
</dbReference>
<dbReference type="InterPro" id="IPR001506">
    <property type="entry name" value="Peptidase_M12A"/>
</dbReference>
<dbReference type="PRINTS" id="PR00480">
    <property type="entry name" value="ASTACIN"/>
</dbReference>
<dbReference type="GO" id="GO:0004222">
    <property type="term" value="F:metalloendopeptidase activity"/>
    <property type="evidence" value="ECO:0007669"/>
    <property type="project" value="UniProtKB-UniRule"/>
</dbReference>
<feature type="domain" description="Peptidase M12A" evidence="14">
    <location>
        <begin position="73"/>
        <end position="270"/>
    </location>
</feature>
<evidence type="ECO:0000256" key="10">
    <source>
        <dbReference type="PROSITE-ProRule" id="PRU01211"/>
    </source>
</evidence>
<protein>
    <recommendedName>
        <fullName evidence="11">Metalloendopeptidase</fullName>
        <ecNumber evidence="11">3.4.24.-</ecNumber>
    </recommendedName>
</protein>
<dbReference type="EC" id="3.4.24.-" evidence="11"/>